<reference evidence="2 3" key="1">
    <citation type="submission" date="2020-08" db="EMBL/GenBank/DDBJ databases">
        <title>Genomic Encyclopedia of Type Strains, Phase IV (KMG-IV): sequencing the most valuable type-strain genomes for metagenomic binning, comparative biology and taxonomic classification.</title>
        <authorList>
            <person name="Goeker M."/>
        </authorList>
    </citation>
    <scope>NUCLEOTIDE SEQUENCE [LARGE SCALE GENOMIC DNA]</scope>
    <source>
        <strain evidence="2 3">DSM 22198</strain>
    </source>
</reference>
<evidence type="ECO:0000313" key="2">
    <source>
        <dbReference type="EMBL" id="MBB6250906.1"/>
    </source>
</evidence>
<keyword evidence="3" id="KW-1185">Reference proteome</keyword>
<dbReference type="AlphaFoldDB" id="A0A7X0EDD0"/>
<dbReference type="RefSeq" id="WP_184798916.1">
    <property type="nucleotide sequence ID" value="NZ_JACIIZ010000003.1"/>
</dbReference>
<dbReference type="Proteomes" id="UP000539175">
    <property type="component" value="Unassembled WGS sequence"/>
</dbReference>
<feature type="transmembrane region" description="Helical" evidence="1">
    <location>
        <begin position="36"/>
        <end position="53"/>
    </location>
</feature>
<organism evidence="2 3">
    <name type="scientific">Nitrospirillum iridis</name>
    <dbReference type="NCBI Taxonomy" id="765888"/>
    <lineage>
        <taxon>Bacteria</taxon>
        <taxon>Pseudomonadati</taxon>
        <taxon>Pseudomonadota</taxon>
        <taxon>Alphaproteobacteria</taxon>
        <taxon>Rhodospirillales</taxon>
        <taxon>Azospirillaceae</taxon>
        <taxon>Nitrospirillum</taxon>
    </lineage>
</organism>
<accession>A0A7X0EDD0</accession>
<gene>
    <name evidence="2" type="ORF">FHS74_001451</name>
</gene>
<name>A0A7X0EDD0_9PROT</name>
<keyword evidence="1" id="KW-0472">Membrane</keyword>
<comment type="caution">
    <text evidence="2">The sequence shown here is derived from an EMBL/GenBank/DDBJ whole genome shotgun (WGS) entry which is preliminary data.</text>
</comment>
<dbReference type="EMBL" id="JACIIZ010000003">
    <property type="protein sequence ID" value="MBB6250906.1"/>
    <property type="molecule type" value="Genomic_DNA"/>
</dbReference>
<sequence>MTWKGVGKVINIVLLIAIVILMPLLIRLAIEKPSLRNVSPILILLVVGAKTILRMTGWRGRISQARSAGM</sequence>
<feature type="transmembrane region" description="Helical" evidence="1">
    <location>
        <begin position="12"/>
        <end position="30"/>
    </location>
</feature>
<protein>
    <submittedName>
        <fullName evidence="2">Uncharacterized protein</fullName>
    </submittedName>
</protein>
<keyword evidence="1" id="KW-1133">Transmembrane helix</keyword>
<evidence type="ECO:0000256" key="1">
    <source>
        <dbReference type="SAM" id="Phobius"/>
    </source>
</evidence>
<proteinExistence type="predicted"/>
<evidence type="ECO:0000313" key="3">
    <source>
        <dbReference type="Proteomes" id="UP000539175"/>
    </source>
</evidence>
<keyword evidence="1" id="KW-0812">Transmembrane</keyword>